<dbReference type="EMBL" id="JBHSAS010000009">
    <property type="protein sequence ID" value="MFC4028399.1"/>
    <property type="molecule type" value="Genomic_DNA"/>
</dbReference>
<name>A0ABV8H8G0_9FLAO</name>
<proteinExistence type="predicted"/>
<dbReference type="Pfam" id="PF11751">
    <property type="entry name" value="PorP_SprF"/>
    <property type="match status" value="1"/>
</dbReference>
<dbReference type="InterPro" id="IPR019861">
    <property type="entry name" value="PorP/SprF_Bacteroidetes"/>
</dbReference>
<comment type="caution">
    <text evidence="1">The sequence shown here is derived from an EMBL/GenBank/DDBJ whole genome shotgun (WGS) entry which is preliminary data.</text>
</comment>
<evidence type="ECO:0000313" key="1">
    <source>
        <dbReference type="EMBL" id="MFC4028399.1"/>
    </source>
</evidence>
<dbReference type="NCBIfam" id="TIGR03519">
    <property type="entry name" value="T9SS_PorP_fam"/>
    <property type="match status" value="1"/>
</dbReference>
<organism evidence="1 2">
    <name type="scientific">Zunongwangia endophytica</name>
    <dbReference type="NCBI Taxonomy" id="1808945"/>
    <lineage>
        <taxon>Bacteria</taxon>
        <taxon>Pseudomonadati</taxon>
        <taxon>Bacteroidota</taxon>
        <taxon>Flavobacteriia</taxon>
        <taxon>Flavobacteriales</taxon>
        <taxon>Flavobacteriaceae</taxon>
        <taxon>Zunongwangia</taxon>
    </lineage>
</organism>
<evidence type="ECO:0000313" key="2">
    <source>
        <dbReference type="Proteomes" id="UP001595793"/>
    </source>
</evidence>
<accession>A0ABV8H8G0</accession>
<gene>
    <name evidence="1" type="ORF">ACFOS1_13345</name>
</gene>
<keyword evidence="2" id="KW-1185">Reference proteome</keyword>
<dbReference type="Proteomes" id="UP001595793">
    <property type="component" value="Unassembled WGS sequence"/>
</dbReference>
<protein>
    <submittedName>
        <fullName evidence="1">Type IX secretion system membrane protein PorP/SprF</fullName>
    </submittedName>
</protein>
<sequence>MSILLLSSISVFGIKNARAQEVIPTYSDYLTDNLYLLYPSMAGASNYNQIRLTARQQWFDVQDAPNLQTLSVNGRVGDKVGLGGIFFRDENGYFSKLGAYGTFAYHLMFSRDNVNLNQLSFGISADIIQHRLDQSQFTVFDPLIGGSNATDFFANMDLGMSYYYMDFYAHIAAKNIISVERDLFYSEELPSNQRKYMASAGYVFDFYRDDWGLEPSFLFQLREQNSQSSIDANLKAYKDFDFGQGWIGASYRHSFDASEYNRAGEEVERQSLKYITPFLGVEYKQFIFGYTFSYQLNTMVLSNSGFHQLTLGYNFGKNRERYDCHCPAIN</sequence>
<dbReference type="RefSeq" id="WP_386270426.1">
    <property type="nucleotide sequence ID" value="NZ_JBHSAS010000009.1"/>
</dbReference>
<reference evidence="2" key="1">
    <citation type="journal article" date="2019" name="Int. J. Syst. Evol. Microbiol.">
        <title>The Global Catalogue of Microorganisms (GCM) 10K type strain sequencing project: providing services to taxonomists for standard genome sequencing and annotation.</title>
        <authorList>
            <consortium name="The Broad Institute Genomics Platform"/>
            <consortium name="The Broad Institute Genome Sequencing Center for Infectious Disease"/>
            <person name="Wu L."/>
            <person name="Ma J."/>
        </authorList>
    </citation>
    <scope>NUCLEOTIDE SEQUENCE [LARGE SCALE GENOMIC DNA]</scope>
    <source>
        <strain evidence="2">CECT 9128</strain>
    </source>
</reference>